<proteinExistence type="predicted"/>
<evidence type="ECO:0000313" key="1">
    <source>
        <dbReference type="EMBL" id="GAA0508416.1"/>
    </source>
</evidence>
<dbReference type="Proteomes" id="UP001501576">
    <property type="component" value="Unassembled WGS sequence"/>
</dbReference>
<protein>
    <submittedName>
        <fullName evidence="1">Uncharacterized protein</fullName>
    </submittedName>
</protein>
<keyword evidence="2" id="KW-1185">Reference proteome</keyword>
<accession>A0ABN1BYY3</accession>
<organism evidence="1 2">
    <name type="scientific">Streptomyces mordarskii</name>
    <dbReference type="NCBI Taxonomy" id="1226758"/>
    <lineage>
        <taxon>Bacteria</taxon>
        <taxon>Bacillati</taxon>
        <taxon>Actinomycetota</taxon>
        <taxon>Actinomycetes</taxon>
        <taxon>Kitasatosporales</taxon>
        <taxon>Streptomycetaceae</taxon>
        <taxon>Streptomyces</taxon>
    </lineage>
</organism>
<evidence type="ECO:0000313" key="2">
    <source>
        <dbReference type="Proteomes" id="UP001501576"/>
    </source>
</evidence>
<comment type="caution">
    <text evidence="1">The sequence shown here is derived from an EMBL/GenBank/DDBJ whole genome shotgun (WGS) entry which is preliminary data.</text>
</comment>
<sequence length="104" mass="11097">MLSRPVHNVPKTRFHALAAHRRPSAVRGPSAGVILSVDPDRFAQVVEAARRAGPTVTGEQQILGALSGTIAEDRIPVLEAVDGVESVDREQIVRLPPPPDAPIQ</sequence>
<dbReference type="EMBL" id="BAAABZ010000002">
    <property type="protein sequence ID" value="GAA0508416.1"/>
    <property type="molecule type" value="Genomic_DNA"/>
</dbReference>
<gene>
    <name evidence="1" type="ORF">GCM10010390_09150</name>
</gene>
<reference evidence="1 2" key="1">
    <citation type="journal article" date="2019" name="Int. J. Syst. Evol. Microbiol.">
        <title>The Global Catalogue of Microorganisms (GCM) 10K type strain sequencing project: providing services to taxonomists for standard genome sequencing and annotation.</title>
        <authorList>
            <consortium name="The Broad Institute Genomics Platform"/>
            <consortium name="The Broad Institute Genome Sequencing Center for Infectious Disease"/>
            <person name="Wu L."/>
            <person name="Ma J."/>
        </authorList>
    </citation>
    <scope>NUCLEOTIDE SEQUENCE [LARGE SCALE GENOMIC DNA]</scope>
    <source>
        <strain evidence="1 2">JCM 5052</strain>
    </source>
</reference>
<name>A0ABN1BYY3_9ACTN</name>